<feature type="region of interest" description="Disordered" evidence="1">
    <location>
        <begin position="14"/>
        <end position="34"/>
    </location>
</feature>
<protein>
    <submittedName>
        <fullName evidence="2">Uncharacterized protein</fullName>
    </submittedName>
</protein>
<reference evidence="2 3" key="2">
    <citation type="journal article" date="2019" name="G3 (Bethesda)">
        <title>Hybrid Assembly of the Genome of the Entomopathogenic Nematode Steinernema carpocapsae Identifies the X-Chromosome.</title>
        <authorList>
            <person name="Serra L."/>
            <person name="Macchietto M."/>
            <person name="Macias-Munoz A."/>
            <person name="McGill C.J."/>
            <person name="Rodriguez I.M."/>
            <person name="Rodriguez B."/>
            <person name="Murad R."/>
            <person name="Mortazavi A."/>
        </authorList>
    </citation>
    <scope>NUCLEOTIDE SEQUENCE [LARGE SCALE GENOMIC DNA]</scope>
    <source>
        <strain evidence="2 3">ALL</strain>
    </source>
</reference>
<evidence type="ECO:0000256" key="1">
    <source>
        <dbReference type="SAM" id="MobiDB-lite"/>
    </source>
</evidence>
<sequence>MILLNESVSRRLLQQRTTSECPRSSSTTSTSNYSIPWNGLYGAYTIPCNATSYLTDLNFQVDFQVKHRLVNNQKQSPLSSSLP</sequence>
<organism evidence="2 3">
    <name type="scientific">Steinernema carpocapsae</name>
    <name type="common">Entomopathogenic nematode</name>
    <dbReference type="NCBI Taxonomy" id="34508"/>
    <lineage>
        <taxon>Eukaryota</taxon>
        <taxon>Metazoa</taxon>
        <taxon>Ecdysozoa</taxon>
        <taxon>Nematoda</taxon>
        <taxon>Chromadorea</taxon>
        <taxon>Rhabditida</taxon>
        <taxon>Tylenchina</taxon>
        <taxon>Panagrolaimomorpha</taxon>
        <taxon>Strongyloidoidea</taxon>
        <taxon>Steinernematidae</taxon>
        <taxon>Steinernema</taxon>
    </lineage>
</organism>
<feature type="compositionally biased region" description="Low complexity" evidence="1">
    <location>
        <begin position="17"/>
        <end position="34"/>
    </location>
</feature>
<dbReference type="AlphaFoldDB" id="A0A4U5MS25"/>
<comment type="caution">
    <text evidence="2">The sequence shown here is derived from an EMBL/GenBank/DDBJ whole genome shotgun (WGS) entry which is preliminary data.</text>
</comment>
<name>A0A4U5MS25_STECR</name>
<keyword evidence="3" id="KW-1185">Reference proteome</keyword>
<proteinExistence type="predicted"/>
<gene>
    <name evidence="2" type="ORF">L596_019927</name>
</gene>
<dbReference type="EMBL" id="AZBU02000006">
    <property type="protein sequence ID" value="TKR72491.1"/>
    <property type="molecule type" value="Genomic_DNA"/>
</dbReference>
<dbReference type="Proteomes" id="UP000298663">
    <property type="component" value="Unassembled WGS sequence"/>
</dbReference>
<evidence type="ECO:0000313" key="3">
    <source>
        <dbReference type="Proteomes" id="UP000298663"/>
    </source>
</evidence>
<reference evidence="2 3" key="1">
    <citation type="journal article" date="2015" name="Genome Biol.">
        <title>Comparative genomics of Steinernema reveals deeply conserved gene regulatory networks.</title>
        <authorList>
            <person name="Dillman A.R."/>
            <person name="Macchietto M."/>
            <person name="Porter C.F."/>
            <person name="Rogers A."/>
            <person name="Williams B."/>
            <person name="Antoshechkin I."/>
            <person name="Lee M.M."/>
            <person name="Goodwin Z."/>
            <person name="Lu X."/>
            <person name="Lewis E.E."/>
            <person name="Goodrich-Blair H."/>
            <person name="Stock S.P."/>
            <person name="Adams B.J."/>
            <person name="Sternberg P.W."/>
            <person name="Mortazavi A."/>
        </authorList>
    </citation>
    <scope>NUCLEOTIDE SEQUENCE [LARGE SCALE GENOMIC DNA]</scope>
    <source>
        <strain evidence="2 3">ALL</strain>
    </source>
</reference>
<evidence type="ECO:0000313" key="2">
    <source>
        <dbReference type="EMBL" id="TKR72491.1"/>
    </source>
</evidence>
<accession>A0A4U5MS25</accession>